<sequence length="581" mass="63278">MAEYLSPGVYIEEFDQGGRPIEGVSTSTAGFVGMAERGSIKGVPELVTSFADFKRKFGGYLSKTEYGDYSYLPICVEQFFINGGARCFIMRAAPADAKSASNAGSDGKPAGCISVAAKNPGVWGNKIRVIISDASKAKTQIIDIKEDALTGNRYIVKNAVGFNEGDVVSFSDGQQTIINRVKKVQDDFIQFENNFDIDVIDQKLLPSKTVSTCEINIVIKYEDIVETFENVSLNAVAANFLEKRLAKSELIEAAYIPAADATEIVKPFEQITDGTADSSTITLAGGTNGQIASADASVFIGVDNGPGTRSGIQAFLENSLVSIMAVPGVTDPNVQLTLVAHCENLGSRFAVLDIPRDKKKVDEVIAHRNIFDSNYAALYHPWIEVFDPLDKKSTFIPPSVSVAGIYARSDTSRGVQKAPANEVVRGATGLDCLYNKGEQDILNPQGVNLIRVFPGQGIRVWGARTCSSETNWKYVNVRRLFIFIEESIKANINWAVFEPNDVMLWARVKRSIEVFLINLWRNGALAGSTADEALFVDIGRTTMTQDDIDNGRLICVIGVAPVKPAEFVIFRITQKVNESQA</sequence>
<protein>
    <recommendedName>
        <fullName evidence="6">Tail sheath protein C-terminal domain-containing protein</fullName>
    </recommendedName>
</protein>
<dbReference type="AlphaFoldDB" id="A0A369APR6"/>
<dbReference type="Pfam" id="PF17482">
    <property type="entry name" value="Phage_sheath_1C"/>
    <property type="match status" value="1"/>
</dbReference>
<evidence type="ECO:0000256" key="1">
    <source>
        <dbReference type="ARBA" id="ARBA00008005"/>
    </source>
</evidence>
<dbReference type="PANTHER" id="PTHR35861">
    <property type="match status" value="1"/>
</dbReference>
<evidence type="ECO:0000259" key="2">
    <source>
        <dbReference type="Pfam" id="PF04984"/>
    </source>
</evidence>
<reference evidence="4 5" key="1">
    <citation type="submission" date="2018-07" db="EMBL/GenBank/DDBJ databases">
        <title>Genomic Encyclopedia of Type Strains, Phase IV (KMG-IV): sequencing the most valuable type-strain genomes for metagenomic binning, comparative biology and taxonomic classification.</title>
        <authorList>
            <person name="Goeker M."/>
        </authorList>
    </citation>
    <scope>NUCLEOTIDE SEQUENCE [LARGE SCALE GENOMIC DNA]</scope>
    <source>
        <strain evidence="4 5">DSM 27016</strain>
    </source>
</reference>
<dbReference type="RefSeq" id="WP_114299114.1">
    <property type="nucleotide sequence ID" value="NZ_QPJT01000025.1"/>
</dbReference>
<dbReference type="InterPro" id="IPR035089">
    <property type="entry name" value="Phage_sheath_subtilisin"/>
</dbReference>
<proteinExistence type="inferred from homology"/>
<feature type="domain" description="Tail sheath protein C-terminal" evidence="3">
    <location>
        <begin position="468"/>
        <end position="574"/>
    </location>
</feature>
<evidence type="ECO:0000313" key="4">
    <source>
        <dbReference type="EMBL" id="RCX11360.1"/>
    </source>
</evidence>
<evidence type="ECO:0000313" key="5">
    <source>
        <dbReference type="Proteomes" id="UP000253034"/>
    </source>
</evidence>
<accession>A0A369APR6</accession>
<dbReference type="InterPro" id="IPR020287">
    <property type="entry name" value="Tail_sheath_C"/>
</dbReference>
<feature type="domain" description="Tail sheath protein subtilisin-like" evidence="2">
    <location>
        <begin position="315"/>
        <end position="466"/>
    </location>
</feature>
<dbReference type="InterPro" id="IPR052042">
    <property type="entry name" value="Tail_sheath_structural"/>
</dbReference>
<organism evidence="4 5">
    <name type="scientific">Anaerobacterium chartisolvens</name>
    <dbReference type="NCBI Taxonomy" id="1297424"/>
    <lineage>
        <taxon>Bacteria</taxon>
        <taxon>Bacillati</taxon>
        <taxon>Bacillota</taxon>
        <taxon>Clostridia</taxon>
        <taxon>Eubacteriales</taxon>
        <taxon>Oscillospiraceae</taxon>
        <taxon>Anaerobacterium</taxon>
    </lineage>
</organism>
<dbReference type="Proteomes" id="UP000253034">
    <property type="component" value="Unassembled WGS sequence"/>
</dbReference>
<dbReference type="OrthoDB" id="9767864at2"/>
<keyword evidence="5" id="KW-1185">Reference proteome</keyword>
<name>A0A369APR6_9FIRM</name>
<dbReference type="Gene3D" id="3.40.50.11780">
    <property type="match status" value="2"/>
</dbReference>
<gene>
    <name evidence="4" type="ORF">DFR58_1256</name>
</gene>
<evidence type="ECO:0000259" key="3">
    <source>
        <dbReference type="Pfam" id="PF17482"/>
    </source>
</evidence>
<dbReference type="PANTHER" id="PTHR35861:SF1">
    <property type="entry name" value="PHAGE TAIL SHEATH PROTEIN"/>
    <property type="match status" value="1"/>
</dbReference>
<dbReference type="EMBL" id="QPJT01000025">
    <property type="protein sequence ID" value="RCX11360.1"/>
    <property type="molecule type" value="Genomic_DNA"/>
</dbReference>
<evidence type="ECO:0008006" key="6">
    <source>
        <dbReference type="Google" id="ProtNLM"/>
    </source>
</evidence>
<comment type="caution">
    <text evidence="4">The sequence shown here is derived from an EMBL/GenBank/DDBJ whole genome shotgun (WGS) entry which is preliminary data.</text>
</comment>
<comment type="similarity">
    <text evidence="1">Belongs to the myoviridae tail sheath protein family.</text>
</comment>
<dbReference type="Pfam" id="PF04984">
    <property type="entry name" value="Phage_sheath_1"/>
    <property type="match status" value="1"/>
</dbReference>